<sequence length="254" mass="28918">MGRRWAMAIVGLVLCGQVLGQGEKSGTSRRVKESYWQVGGQAGLTQFYGELNNQDMQGVVDLSVSYHFDRRWALELDYAVGKLGGERIPYFNSYFITRFNEIGLLAQWNVMEQWNKEKTPSRFNIVLCGGLGLMNFNAKAYDIDSNVLQRFSNSSSSKRNGLFLKWGKPHGPSGIKNTHEGVIPLGMVLDFNPRPHWRLGMAYRFGFVRTDKLDATSGYRLVNPEESTSYSDTPNDRYSYLVFSVTYRFGSQKR</sequence>
<comment type="caution">
    <text evidence="1">The sequence shown here is derived from an EMBL/GenBank/DDBJ whole genome shotgun (WGS) entry which is preliminary data.</text>
</comment>
<evidence type="ECO:0000313" key="1">
    <source>
        <dbReference type="EMBL" id="PWJ57035.1"/>
    </source>
</evidence>
<dbReference type="RefSeq" id="WP_109675929.1">
    <property type="nucleotide sequence ID" value="NZ_QGDT01000009.1"/>
</dbReference>
<dbReference type="EMBL" id="QGDT01000009">
    <property type="protein sequence ID" value="PWJ57035.1"/>
    <property type="molecule type" value="Genomic_DNA"/>
</dbReference>
<dbReference type="OrthoDB" id="940109at2"/>
<proteinExistence type="predicted"/>
<evidence type="ECO:0000313" key="2">
    <source>
        <dbReference type="Proteomes" id="UP000245880"/>
    </source>
</evidence>
<organism evidence="1 2">
    <name type="scientific">Dyadobacter jejuensis</name>
    <dbReference type="NCBI Taxonomy" id="1082580"/>
    <lineage>
        <taxon>Bacteria</taxon>
        <taxon>Pseudomonadati</taxon>
        <taxon>Bacteroidota</taxon>
        <taxon>Cytophagia</taxon>
        <taxon>Cytophagales</taxon>
        <taxon>Spirosomataceae</taxon>
        <taxon>Dyadobacter</taxon>
    </lineage>
</organism>
<dbReference type="SUPFAM" id="SSF56925">
    <property type="entry name" value="OMPA-like"/>
    <property type="match status" value="1"/>
</dbReference>
<reference evidence="1 2" key="1">
    <citation type="submission" date="2018-03" db="EMBL/GenBank/DDBJ databases">
        <title>Genomic Encyclopedia of Archaeal and Bacterial Type Strains, Phase II (KMG-II): from individual species to whole genera.</title>
        <authorList>
            <person name="Goeker M."/>
        </authorList>
    </citation>
    <scope>NUCLEOTIDE SEQUENCE [LARGE SCALE GENOMIC DNA]</scope>
    <source>
        <strain evidence="1 2">DSM 100346</strain>
    </source>
</reference>
<dbReference type="AlphaFoldDB" id="A0A316AH19"/>
<protein>
    <recommendedName>
        <fullName evidence="3">Outer membrane protein with beta-barrel domain</fullName>
    </recommendedName>
</protein>
<keyword evidence="2" id="KW-1185">Reference proteome</keyword>
<gene>
    <name evidence="1" type="ORF">CLV98_109144</name>
</gene>
<dbReference type="Proteomes" id="UP000245880">
    <property type="component" value="Unassembled WGS sequence"/>
</dbReference>
<name>A0A316AH19_9BACT</name>
<evidence type="ECO:0008006" key="3">
    <source>
        <dbReference type="Google" id="ProtNLM"/>
    </source>
</evidence>
<accession>A0A316AH19</accession>
<dbReference type="InterPro" id="IPR011250">
    <property type="entry name" value="OMP/PagP_B-barrel"/>
</dbReference>